<dbReference type="KEGG" id="abac:LuPra_03804"/>
<protein>
    <submittedName>
        <fullName evidence="1">Uncharacterized protein</fullName>
    </submittedName>
</protein>
<dbReference type="EMBL" id="CP015136">
    <property type="protein sequence ID" value="AMY10568.1"/>
    <property type="molecule type" value="Genomic_DNA"/>
</dbReference>
<reference evidence="1 2" key="1">
    <citation type="journal article" date="2016" name="Genome Announc.">
        <title>First Complete Genome Sequence of a Subdivision 6 Acidobacterium Strain.</title>
        <authorList>
            <person name="Huang S."/>
            <person name="Vieira S."/>
            <person name="Bunk B."/>
            <person name="Riedel T."/>
            <person name="Sproer C."/>
            <person name="Overmann J."/>
        </authorList>
    </citation>
    <scope>NUCLEOTIDE SEQUENCE [LARGE SCALE GENOMIC DNA]</scope>
    <source>
        <strain evidence="2">DSM 100886 HEG_-6_39</strain>
    </source>
</reference>
<keyword evidence="2" id="KW-1185">Reference proteome</keyword>
<sequence length="202" mass="21346">MGTGYRVGVPGITDSVAALGRRESKSVGSRESGIADVVGQRGHGSQAEREVAALAFDIPASWHFGITRLLSVSEGLGLVNDEHESTGEAVRQALRGWEQRVQAVIEIARDSDDLAARLPVLDALAEELVSDLERAMSGLDAATHRPGAALPNGADTLREALGKAHALLHGIALWHRPPSVGALRKARDGFAVAADRLTARRT</sequence>
<reference evidence="2" key="2">
    <citation type="submission" date="2016-04" db="EMBL/GenBank/DDBJ databases">
        <title>First Complete Genome Sequence of a Subdivision 6 Acidobacterium.</title>
        <authorList>
            <person name="Huang S."/>
            <person name="Vieira S."/>
            <person name="Bunk B."/>
            <person name="Riedel T."/>
            <person name="Sproeer C."/>
            <person name="Overmann J."/>
        </authorList>
    </citation>
    <scope>NUCLEOTIDE SEQUENCE [LARGE SCALE GENOMIC DNA]</scope>
    <source>
        <strain evidence="2">DSM 100886 HEG_-6_39</strain>
    </source>
</reference>
<dbReference type="AlphaFoldDB" id="A0A143PR10"/>
<gene>
    <name evidence="1" type="ORF">LuPra_03804</name>
</gene>
<organism evidence="1 2">
    <name type="scientific">Luteitalea pratensis</name>
    <dbReference type="NCBI Taxonomy" id="1855912"/>
    <lineage>
        <taxon>Bacteria</taxon>
        <taxon>Pseudomonadati</taxon>
        <taxon>Acidobacteriota</taxon>
        <taxon>Vicinamibacteria</taxon>
        <taxon>Vicinamibacterales</taxon>
        <taxon>Vicinamibacteraceae</taxon>
        <taxon>Luteitalea</taxon>
    </lineage>
</organism>
<evidence type="ECO:0000313" key="2">
    <source>
        <dbReference type="Proteomes" id="UP000076079"/>
    </source>
</evidence>
<accession>A0A143PR10</accession>
<proteinExistence type="predicted"/>
<name>A0A143PR10_LUTPR</name>
<dbReference type="Proteomes" id="UP000076079">
    <property type="component" value="Chromosome"/>
</dbReference>
<evidence type="ECO:0000313" key="1">
    <source>
        <dbReference type="EMBL" id="AMY10568.1"/>
    </source>
</evidence>